<reference evidence="8" key="2">
    <citation type="journal article" date="2021" name="PeerJ">
        <title>Extensive microbial diversity within the chicken gut microbiome revealed by metagenomics and culture.</title>
        <authorList>
            <person name="Gilroy R."/>
            <person name="Ravi A."/>
            <person name="Getino M."/>
            <person name="Pursley I."/>
            <person name="Horton D.L."/>
            <person name="Alikhan N.F."/>
            <person name="Baker D."/>
            <person name="Gharbi K."/>
            <person name="Hall N."/>
            <person name="Watson M."/>
            <person name="Adriaenssens E.M."/>
            <person name="Foster-Nyarko E."/>
            <person name="Jarju S."/>
            <person name="Secka A."/>
            <person name="Antonio M."/>
            <person name="Oren A."/>
            <person name="Chaudhuri R.R."/>
            <person name="La Ragione R."/>
            <person name="Hildebrand F."/>
            <person name="Pallen M.J."/>
        </authorList>
    </citation>
    <scope>NUCLEOTIDE SEQUENCE</scope>
    <source>
        <strain evidence="8">CHK152-2871</strain>
    </source>
</reference>
<dbReference type="GO" id="GO:0003723">
    <property type="term" value="F:RNA binding"/>
    <property type="evidence" value="ECO:0007669"/>
    <property type="project" value="UniProtKB-UniRule"/>
</dbReference>
<name>A0A9D1FJF9_9BACT</name>
<evidence type="ECO:0000259" key="7">
    <source>
        <dbReference type="Pfam" id="PF01029"/>
    </source>
</evidence>
<evidence type="ECO:0000256" key="6">
    <source>
        <dbReference type="HAMAP-Rule" id="MF_00073"/>
    </source>
</evidence>
<evidence type="ECO:0000256" key="4">
    <source>
        <dbReference type="ARBA" id="ARBA00023015"/>
    </source>
</evidence>
<accession>A0A9D1FJF9</accession>
<dbReference type="InterPro" id="IPR035926">
    <property type="entry name" value="NusB-like_sf"/>
</dbReference>
<comment type="function">
    <text evidence="6">Involved in transcription antitermination. Required for transcription of ribosomal RNA (rRNA) genes. Binds specifically to the boxA antiterminator sequence of the ribosomal RNA (rrn) operons.</text>
</comment>
<evidence type="ECO:0000313" key="9">
    <source>
        <dbReference type="Proteomes" id="UP000886865"/>
    </source>
</evidence>
<protein>
    <recommendedName>
        <fullName evidence="6">Transcription antitermination protein NusB</fullName>
    </recommendedName>
    <alternativeName>
        <fullName evidence="6">Antitermination factor NusB</fullName>
    </alternativeName>
</protein>
<comment type="caution">
    <text evidence="8">The sequence shown here is derived from an EMBL/GenBank/DDBJ whole genome shotgun (WGS) entry which is preliminary data.</text>
</comment>
<evidence type="ECO:0000256" key="5">
    <source>
        <dbReference type="ARBA" id="ARBA00023163"/>
    </source>
</evidence>
<keyword evidence="4 6" id="KW-0805">Transcription regulation</keyword>
<comment type="similarity">
    <text evidence="1 6">Belongs to the NusB family.</text>
</comment>
<dbReference type="NCBIfam" id="TIGR01951">
    <property type="entry name" value="nusB"/>
    <property type="match status" value="1"/>
</dbReference>
<keyword evidence="3 6" id="KW-0694">RNA-binding</keyword>
<dbReference type="Pfam" id="PF01029">
    <property type="entry name" value="NusB"/>
    <property type="match status" value="1"/>
</dbReference>
<keyword evidence="2 6" id="KW-0889">Transcription antitermination</keyword>
<proteinExistence type="inferred from homology"/>
<sequence length="217" mass="24732">MQARRASRELALILFSQLEKNLEKYGDNDFEKIVLKSVRTLISSSQEELNIATSGLSDIAQFIDEYENNHPENLKRPIDAHNIPVQIPLTSDMSGRIKTVLSVCDKALNALEIAELSTLSQKEDVRDYINKIALTFKEKKQDVDKIIKELAFGWDIDRLFKIDKDILRISIIELVFLKDAPHKVVIDEALELAKKYSTDDSPSFINGILAKVVERYV</sequence>
<gene>
    <name evidence="6 8" type="primary">nusB</name>
    <name evidence="8" type="ORF">IAA86_07295</name>
</gene>
<dbReference type="InterPro" id="IPR011605">
    <property type="entry name" value="NusB_fam"/>
</dbReference>
<keyword evidence="5 6" id="KW-0804">Transcription</keyword>
<dbReference type="SUPFAM" id="SSF48013">
    <property type="entry name" value="NusB-like"/>
    <property type="match status" value="1"/>
</dbReference>
<dbReference type="InterPro" id="IPR006027">
    <property type="entry name" value="NusB_RsmB_TIM44"/>
</dbReference>
<dbReference type="GO" id="GO:0006353">
    <property type="term" value="P:DNA-templated transcription termination"/>
    <property type="evidence" value="ECO:0007669"/>
    <property type="project" value="UniProtKB-UniRule"/>
</dbReference>
<dbReference type="GO" id="GO:0031564">
    <property type="term" value="P:transcription antitermination"/>
    <property type="evidence" value="ECO:0007669"/>
    <property type="project" value="UniProtKB-KW"/>
</dbReference>
<dbReference type="EMBL" id="DVJQ01000062">
    <property type="protein sequence ID" value="HIS74809.1"/>
    <property type="molecule type" value="Genomic_DNA"/>
</dbReference>
<dbReference type="PANTHER" id="PTHR11078">
    <property type="entry name" value="N UTILIZATION SUBSTANCE PROTEIN B-RELATED"/>
    <property type="match status" value="1"/>
</dbReference>
<evidence type="ECO:0000313" key="8">
    <source>
        <dbReference type="EMBL" id="HIS74809.1"/>
    </source>
</evidence>
<evidence type="ECO:0000256" key="2">
    <source>
        <dbReference type="ARBA" id="ARBA00022814"/>
    </source>
</evidence>
<dbReference type="HAMAP" id="MF_00073">
    <property type="entry name" value="NusB"/>
    <property type="match status" value="1"/>
</dbReference>
<feature type="domain" description="NusB/RsmB/TIM44" evidence="7">
    <location>
        <begin position="112"/>
        <end position="213"/>
    </location>
</feature>
<dbReference type="GO" id="GO:0005829">
    <property type="term" value="C:cytosol"/>
    <property type="evidence" value="ECO:0007669"/>
    <property type="project" value="TreeGrafter"/>
</dbReference>
<evidence type="ECO:0000256" key="1">
    <source>
        <dbReference type="ARBA" id="ARBA00005952"/>
    </source>
</evidence>
<dbReference type="Proteomes" id="UP000886865">
    <property type="component" value="Unassembled WGS sequence"/>
</dbReference>
<reference evidence="8" key="1">
    <citation type="submission" date="2020-10" db="EMBL/GenBank/DDBJ databases">
        <authorList>
            <person name="Gilroy R."/>
        </authorList>
    </citation>
    <scope>NUCLEOTIDE SEQUENCE</scope>
    <source>
        <strain evidence="8">CHK152-2871</strain>
    </source>
</reference>
<dbReference type="PANTHER" id="PTHR11078:SF3">
    <property type="entry name" value="ANTITERMINATION NUSB DOMAIN-CONTAINING PROTEIN"/>
    <property type="match status" value="1"/>
</dbReference>
<organism evidence="8 9">
    <name type="scientific">Candidatus Galligastranaerophilus intestinavium</name>
    <dbReference type="NCBI Taxonomy" id="2840836"/>
    <lineage>
        <taxon>Bacteria</taxon>
        <taxon>Candidatus Galligastranaerophilus</taxon>
    </lineage>
</organism>
<evidence type="ECO:0000256" key="3">
    <source>
        <dbReference type="ARBA" id="ARBA00022884"/>
    </source>
</evidence>
<dbReference type="AlphaFoldDB" id="A0A9D1FJF9"/>
<dbReference type="Gene3D" id="1.10.940.10">
    <property type="entry name" value="NusB-like"/>
    <property type="match status" value="1"/>
</dbReference>